<evidence type="ECO:0000256" key="4">
    <source>
        <dbReference type="ARBA" id="ARBA00022840"/>
    </source>
</evidence>
<organism evidence="9">
    <name type="scientific">Photinus pyralis</name>
    <name type="common">Common eastern firefly</name>
    <name type="synonym">Lampyris pyralis</name>
    <dbReference type="NCBI Taxonomy" id="7054"/>
    <lineage>
        <taxon>Eukaryota</taxon>
        <taxon>Metazoa</taxon>
        <taxon>Ecdysozoa</taxon>
        <taxon>Arthropoda</taxon>
        <taxon>Hexapoda</taxon>
        <taxon>Insecta</taxon>
        <taxon>Pterygota</taxon>
        <taxon>Neoptera</taxon>
        <taxon>Endopterygota</taxon>
        <taxon>Coleoptera</taxon>
        <taxon>Polyphaga</taxon>
        <taxon>Elateriformia</taxon>
        <taxon>Elateroidea</taxon>
        <taxon>Lampyridae</taxon>
        <taxon>Lampyrinae</taxon>
        <taxon>Photinus</taxon>
    </lineage>
</organism>
<protein>
    <recommendedName>
        <fullName evidence="8">ABC transmembrane type-1 domain-containing protein</fullName>
    </recommendedName>
</protein>
<dbReference type="AlphaFoldDB" id="A0A1Y1MY50"/>
<name>A0A1Y1MY50_PHOPY</name>
<dbReference type="PROSITE" id="PS50929">
    <property type="entry name" value="ABC_TM1F"/>
    <property type="match status" value="1"/>
</dbReference>
<dbReference type="EMBL" id="GEZM01017561">
    <property type="protein sequence ID" value="JAV90582.1"/>
    <property type="molecule type" value="Transcribed_RNA"/>
</dbReference>
<feature type="transmembrane region" description="Helical" evidence="7">
    <location>
        <begin position="222"/>
        <end position="242"/>
    </location>
</feature>
<dbReference type="Gene3D" id="1.20.1560.10">
    <property type="entry name" value="ABC transporter type 1, transmembrane domain"/>
    <property type="match status" value="1"/>
</dbReference>
<keyword evidence="2 7" id="KW-0812">Transmembrane</keyword>
<evidence type="ECO:0000256" key="7">
    <source>
        <dbReference type="SAM" id="Phobius"/>
    </source>
</evidence>
<dbReference type="PANTHER" id="PTHR24223">
    <property type="entry name" value="ATP-BINDING CASSETTE SUB-FAMILY C"/>
    <property type="match status" value="1"/>
</dbReference>
<evidence type="ECO:0000256" key="5">
    <source>
        <dbReference type="ARBA" id="ARBA00022989"/>
    </source>
</evidence>
<dbReference type="EMBL" id="GEZM01017557">
    <property type="protein sequence ID" value="JAV90592.1"/>
    <property type="molecule type" value="Transcribed_RNA"/>
</dbReference>
<evidence type="ECO:0000259" key="8">
    <source>
        <dbReference type="PROSITE" id="PS50929"/>
    </source>
</evidence>
<evidence type="ECO:0000256" key="6">
    <source>
        <dbReference type="ARBA" id="ARBA00023136"/>
    </source>
</evidence>
<dbReference type="SUPFAM" id="SSF90123">
    <property type="entry name" value="ABC transporter transmembrane region"/>
    <property type="match status" value="1"/>
</dbReference>
<dbReference type="InterPro" id="IPR050173">
    <property type="entry name" value="ABC_transporter_C-like"/>
</dbReference>
<feature type="domain" description="ABC transmembrane type-1" evidence="8">
    <location>
        <begin position="101"/>
        <end position="245"/>
    </location>
</feature>
<evidence type="ECO:0000313" key="9">
    <source>
        <dbReference type="EMBL" id="JAV90574.1"/>
    </source>
</evidence>
<dbReference type="InterPro" id="IPR036640">
    <property type="entry name" value="ABC1_TM_sf"/>
</dbReference>
<dbReference type="EMBL" id="GEZM01017567">
    <property type="protein sequence ID" value="JAV90568.1"/>
    <property type="molecule type" value="Transcribed_RNA"/>
</dbReference>
<dbReference type="EMBL" id="GEZM01017566">
    <property type="protein sequence ID" value="JAV90571.1"/>
    <property type="molecule type" value="Transcribed_RNA"/>
</dbReference>
<keyword evidence="5 7" id="KW-1133">Transmembrane helix</keyword>
<dbReference type="PANTHER" id="PTHR24223:SF448">
    <property type="entry name" value="FI20146P1-RELATED"/>
    <property type="match status" value="1"/>
</dbReference>
<dbReference type="InterPro" id="IPR011527">
    <property type="entry name" value="ABC1_TM_dom"/>
</dbReference>
<evidence type="ECO:0000256" key="2">
    <source>
        <dbReference type="ARBA" id="ARBA00022692"/>
    </source>
</evidence>
<evidence type="ECO:0000256" key="3">
    <source>
        <dbReference type="ARBA" id="ARBA00022741"/>
    </source>
</evidence>
<dbReference type="GO" id="GO:0005524">
    <property type="term" value="F:ATP binding"/>
    <property type="evidence" value="ECO:0007669"/>
    <property type="project" value="UniProtKB-KW"/>
</dbReference>
<evidence type="ECO:0000256" key="1">
    <source>
        <dbReference type="ARBA" id="ARBA00022448"/>
    </source>
</evidence>
<keyword evidence="1" id="KW-0813">Transport</keyword>
<dbReference type="GO" id="GO:0016020">
    <property type="term" value="C:membrane"/>
    <property type="evidence" value="ECO:0007669"/>
    <property type="project" value="InterPro"/>
</dbReference>
<sequence length="275" mass="31395">METEFKVPKKRNFRENVNPFSALFFLHMFPVFQRNCKKGLKETDLCDVLDEQKAILLGDKLESIWKKEFSSDKKLHKSLFRMFGFEFVIYGVLQFVNELTLVALLPLAVGEFISYFEEKPTEGSEANAYTYAALIVFCILLNAFVNHSTAMGLMHISMKMAIACSSFIYRKSLTLTHTRLVQVTSGHILNLLSTDVSHLEYGLLVVHYIWISPIQVVVGIYLLYRVIGVAAFLGISLHLLYIPLQSNIVNDRVVNLYKTNLLLQFISVRKSPSIV</sequence>
<keyword evidence="6 7" id="KW-0472">Membrane</keyword>
<feature type="transmembrane region" description="Helical" evidence="7">
    <location>
        <begin position="128"/>
        <end position="145"/>
    </location>
</feature>
<reference evidence="9" key="1">
    <citation type="journal article" date="2016" name="Sci. Rep.">
        <title>Molecular characterization of firefly nuptial gifts: a multi-omics approach sheds light on postcopulatory sexual selection.</title>
        <authorList>
            <person name="Al-Wathiqui N."/>
            <person name="Fallon T.R."/>
            <person name="South A."/>
            <person name="Weng J.K."/>
            <person name="Lewis S.M."/>
        </authorList>
    </citation>
    <scope>NUCLEOTIDE SEQUENCE</scope>
</reference>
<dbReference type="EMBL" id="GEZM01017565">
    <property type="protein sequence ID" value="JAV90574.1"/>
    <property type="molecule type" value="Transcribed_RNA"/>
</dbReference>
<keyword evidence="4" id="KW-0067">ATP-binding</keyword>
<accession>A0A1Y1MY50</accession>
<keyword evidence="3" id="KW-0547">Nucleotide-binding</keyword>
<proteinExistence type="predicted"/>
<dbReference type="GO" id="GO:0140359">
    <property type="term" value="F:ABC-type transporter activity"/>
    <property type="evidence" value="ECO:0007669"/>
    <property type="project" value="InterPro"/>
</dbReference>
<dbReference type="Pfam" id="PF00664">
    <property type="entry name" value="ABC_membrane"/>
    <property type="match status" value="1"/>
</dbReference>